<dbReference type="InterPro" id="IPR051981">
    <property type="entry name" value="Glycosyltransf_32"/>
</dbReference>
<evidence type="ECO:0000256" key="6">
    <source>
        <dbReference type="ARBA" id="ARBA00023136"/>
    </source>
</evidence>
<evidence type="ECO:0000256" key="5">
    <source>
        <dbReference type="ARBA" id="ARBA00023034"/>
    </source>
</evidence>
<dbReference type="EMBL" id="CAKKLH010000285">
    <property type="protein sequence ID" value="CAH0108563.1"/>
    <property type="molecule type" value="Genomic_DNA"/>
</dbReference>
<evidence type="ECO:0000256" key="3">
    <source>
        <dbReference type="ARBA" id="ARBA00022676"/>
    </source>
</evidence>
<evidence type="ECO:0000256" key="2">
    <source>
        <dbReference type="ARBA" id="ARBA00009003"/>
    </source>
</evidence>
<organism evidence="8 9">
    <name type="scientific">Daphnia galeata</name>
    <dbReference type="NCBI Taxonomy" id="27404"/>
    <lineage>
        <taxon>Eukaryota</taxon>
        <taxon>Metazoa</taxon>
        <taxon>Ecdysozoa</taxon>
        <taxon>Arthropoda</taxon>
        <taxon>Crustacea</taxon>
        <taxon>Branchiopoda</taxon>
        <taxon>Diplostraca</taxon>
        <taxon>Cladocera</taxon>
        <taxon>Anomopoda</taxon>
        <taxon>Daphniidae</taxon>
        <taxon>Daphnia</taxon>
    </lineage>
</organism>
<proteinExistence type="inferred from homology"/>
<accession>A0A8J2RZA1</accession>
<evidence type="ECO:0000259" key="7">
    <source>
        <dbReference type="Pfam" id="PF04572"/>
    </source>
</evidence>
<dbReference type="GO" id="GO:0000139">
    <property type="term" value="C:Golgi membrane"/>
    <property type="evidence" value="ECO:0007669"/>
    <property type="project" value="UniProtKB-SubCell"/>
</dbReference>
<keyword evidence="4" id="KW-0808">Transferase</keyword>
<protein>
    <recommendedName>
        <fullName evidence="7">Alpha 1,4-glycosyltransferase domain-containing protein</fullName>
    </recommendedName>
</protein>
<evidence type="ECO:0000256" key="1">
    <source>
        <dbReference type="ARBA" id="ARBA00004323"/>
    </source>
</evidence>
<evidence type="ECO:0000256" key="4">
    <source>
        <dbReference type="ARBA" id="ARBA00022679"/>
    </source>
</evidence>
<name>A0A8J2RZA1_9CRUS</name>
<reference evidence="8" key="1">
    <citation type="submission" date="2021-11" db="EMBL/GenBank/DDBJ databases">
        <authorList>
            <person name="Schell T."/>
        </authorList>
    </citation>
    <scope>NUCLEOTIDE SEQUENCE</scope>
    <source>
        <strain evidence="8">M5</strain>
    </source>
</reference>
<evidence type="ECO:0000313" key="8">
    <source>
        <dbReference type="EMBL" id="CAH0108563.1"/>
    </source>
</evidence>
<dbReference type="PANTHER" id="PTHR12042:SF21">
    <property type="entry name" value="ALPHA1,4-GALACTOSYLTRANSFERASE 1-RELATED"/>
    <property type="match status" value="1"/>
</dbReference>
<keyword evidence="3" id="KW-0328">Glycosyltransferase</keyword>
<comment type="subcellular location">
    <subcellularLocation>
        <location evidence="1">Golgi apparatus membrane</location>
        <topology evidence="1">Single-pass type II membrane protein</topology>
    </subcellularLocation>
</comment>
<dbReference type="GO" id="GO:0006688">
    <property type="term" value="P:glycosphingolipid biosynthetic process"/>
    <property type="evidence" value="ECO:0007669"/>
    <property type="project" value="TreeGrafter"/>
</dbReference>
<sequence>MPAVAASGLATGTRSVSRLFEDGLWSCDGDVLSTPQDDSCECYFKHEKMAIVQHAVITTVSIDRATCCLQQSINQPEDIYGRSNCTLPCTEPRNLIPKLVNDDPTRSQHSSQDNKENAFFIETTACAVESLAMHNPNLKIHVLFTDVTINQILVTLQKLVENYANVQFVSLNMDDYMAGKLMDHWYHCTDWRNGSYHVNNLSNALRLLTVYKYGGYHFDLDIISDVPPLTIYRNFVAAESDKHVYNGVIHADFKNSLIETTIIKDFVVNFRPDVLNNNGPALIFRASCVLQKWCNADNLKTMEYINCRGFNVLPESSFHPVHFNKMKEFAHKVTDRRNR</sequence>
<dbReference type="SUPFAM" id="SSF53448">
    <property type="entry name" value="Nucleotide-diphospho-sugar transferases"/>
    <property type="match status" value="1"/>
</dbReference>
<dbReference type="GO" id="GO:0016758">
    <property type="term" value="F:hexosyltransferase activity"/>
    <property type="evidence" value="ECO:0007669"/>
    <property type="project" value="UniProtKB-ARBA"/>
</dbReference>
<dbReference type="InterPro" id="IPR007652">
    <property type="entry name" value="A1-4-GlycosylTfrase_dom"/>
</dbReference>
<dbReference type="PANTHER" id="PTHR12042">
    <property type="entry name" value="LACTOSYLCERAMIDE 4-ALPHA-GALACTOSYLTRANSFERASE ALPHA- 1,4-GALACTOSYLTRANSFERASE"/>
    <property type="match status" value="1"/>
</dbReference>
<dbReference type="Gene3D" id="3.90.550.20">
    <property type="match status" value="1"/>
</dbReference>
<dbReference type="OrthoDB" id="409543at2759"/>
<evidence type="ECO:0000313" key="9">
    <source>
        <dbReference type="Proteomes" id="UP000789390"/>
    </source>
</evidence>
<dbReference type="InterPro" id="IPR007577">
    <property type="entry name" value="GlycoTrfase_DXD_sugar-bd_CS"/>
</dbReference>
<keyword evidence="5" id="KW-0333">Golgi apparatus</keyword>
<dbReference type="Pfam" id="PF04488">
    <property type="entry name" value="Gly_transf_sug"/>
    <property type="match status" value="1"/>
</dbReference>
<keyword evidence="9" id="KW-1185">Reference proteome</keyword>
<dbReference type="AlphaFoldDB" id="A0A8J2RZA1"/>
<dbReference type="Proteomes" id="UP000789390">
    <property type="component" value="Unassembled WGS sequence"/>
</dbReference>
<comment type="caution">
    <text evidence="8">The sequence shown here is derived from an EMBL/GenBank/DDBJ whole genome shotgun (WGS) entry which is preliminary data.</text>
</comment>
<comment type="similarity">
    <text evidence="2">Belongs to the glycosyltransferase 32 family.</text>
</comment>
<feature type="domain" description="Alpha 1,4-glycosyltransferase" evidence="7">
    <location>
        <begin position="255"/>
        <end position="330"/>
    </location>
</feature>
<dbReference type="Pfam" id="PF04572">
    <property type="entry name" value="Gb3_synth"/>
    <property type="match status" value="1"/>
</dbReference>
<dbReference type="InterPro" id="IPR029044">
    <property type="entry name" value="Nucleotide-diphossugar_trans"/>
</dbReference>
<keyword evidence="6" id="KW-0472">Membrane</keyword>
<gene>
    <name evidence="8" type="ORF">DGAL_LOCUS11959</name>
</gene>